<dbReference type="PANTHER" id="PTHR42796">
    <property type="entry name" value="FUMARYLACETOACETATE HYDROLASE DOMAIN-CONTAINING PROTEIN 2A-RELATED"/>
    <property type="match status" value="1"/>
</dbReference>
<organism evidence="4">
    <name type="scientific">uncultured marine thaumarchaeote KM3_188_F10</name>
    <dbReference type="NCBI Taxonomy" id="1456074"/>
    <lineage>
        <taxon>Archaea</taxon>
        <taxon>Nitrososphaerota</taxon>
        <taxon>environmental samples</taxon>
    </lineage>
</organism>
<dbReference type="AlphaFoldDB" id="A0A075GUF9"/>
<evidence type="ECO:0000256" key="1">
    <source>
        <dbReference type="ARBA" id="ARBA00010211"/>
    </source>
</evidence>
<dbReference type="FunFam" id="3.90.850.10:FF:000002">
    <property type="entry name" value="2-hydroxyhepta-2,4-diene-1,7-dioate isomerase"/>
    <property type="match status" value="1"/>
</dbReference>
<dbReference type="InterPro" id="IPR051121">
    <property type="entry name" value="FAH"/>
</dbReference>
<evidence type="ECO:0000259" key="3">
    <source>
        <dbReference type="Pfam" id="PF01557"/>
    </source>
</evidence>
<dbReference type="PANTHER" id="PTHR42796:SF4">
    <property type="entry name" value="FUMARYLACETOACETATE HYDROLASE DOMAIN-CONTAINING PROTEIN 2A"/>
    <property type="match status" value="1"/>
</dbReference>
<reference evidence="4" key="1">
    <citation type="journal article" date="2014" name="Genome Biol. Evol.">
        <title>Pangenome evidence for extensive interdomain horizontal transfer affecting lineage core and shell genes in uncultured planktonic thaumarchaeota and euryarchaeota.</title>
        <authorList>
            <person name="Deschamps P."/>
            <person name="Zivanovic Y."/>
            <person name="Moreira D."/>
            <person name="Rodriguez-Valera F."/>
            <person name="Lopez-Garcia P."/>
        </authorList>
    </citation>
    <scope>NUCLEOTIDE SEQUENCE</scope>
</reference>
<name>A0A075GUF9_9ARCH</name>
<keyword evidence="4" id="KW-0413">Isomerase</keyword>
<dbReference type="EMBL" id="KF900753">
    <property type="protein sequence ID" value="AIF05917.1"/>
    <property type="molecule type" value="Genomic_DNA"/>
</dbReference>
<dbReference type="GO" id="GO:0016853">
    <property type="term" value="F:isomerase activity"/>
    <property type="evidence" value="ECO:0007669"/>
    <property type="project" value="UniProtKB-KW"/>
</dbReference>
<dbReference type="Gene3D" id="3.90.850.10">
    <property type="entry name" value="Fumarylacetoacetase-like, C-terminal domain"/>
    <property type="match status" value="1"/>
</dbReference>
<sequence length="290" mass="32623">MINVKIARLAQDGNETYGLIKDGDVATKENITSETGVPLPLGIMDFLFEGWYDEIKDKISPTSFQDKLGKFKLLHPLPNPSKIICLTFNYPKHAKEQNYVSTQEPVIFIKPRTTLCGTGSEIRCPNFVKQLDYEIELAVIIGKTCKNIDEISSKDYIFGYMVFNDVSARDIQMQDKQFTRGKSLDTFAPCGPWITSMEEIPDVENLQLTTRINGQVRQNSSTKNMFIKIPSIVSKLSKIMTLEKGDIIATGTPEGVALNNPDTPFLKDGDKIDMEIEKLGRIQNVVKFID</sequence>
<protein>
    <submittedName>
        <fullName evidence="4">5-carboxymethyl-2-hydroxymuconate Delta-isomerase</fullName>
    </submittedName>
</protein>
<dbReference type="GO" id="GO:0046872">
    <property type="term" value="F:metal ion binding"/>
    <property type="evidence" value="ECO:0007669"/>
    <property type="project" value="UniProtKB-KW"/>
</dbReference>
<dbReference type="GO" id="GO:0019752">
    <property type="term" value="P:carboxylic acid metabolic process"/>
    <property type="evidence" value="ECO:0007669"/>
    <property type="project" value="UniProtKB-ARBA"/>
</dbReference>
<keyword evidence="2" id="KW-0479">Metal-binding</keyword>
<comment type="similarity">
    <text evidence="1">Belongs to the FAH family.</text>
</comment>
<proteinExistence type="inferred from homology"/>
<evidence type="ECO:0000313" key="4">
    <source>
        <dbReference type="EMBL" id="AIF05917.1"/>
    </source>
</evidence>
<dbReference type="InterPro" id="IPR011234">
    <property type="entry name" value="Fumarylacetoacetase-like_C"/>
</dbReference>
<dbReference type="SUPFAM" id="SSF56529">
    <property type="entry name" value="FAH"/>
    <property type="match status" value="1"/>
</dbReference>
<feature type="domain" description="Fumarylacetoacetase-like C-terminal" evidence="3">
    <location>
        <begin position="82"/>
        <end position="286"/>
    </location>
</feature>
<accession>A0A075GUF9</accession>
<evidence type="ECO:0000256" key="2">
    <source>
        <dbReference type="ARBA" id="ARBA00022723"/>
    </source>
</evidence>
<dbReference type="Pfam" id="PF01557">
    <property type="entry name" value="FAA_hydrolase"/>
    <property type="match status" value="1"/>
</dbReference>
<dbReference type="InterPro" id="IPR036663">
    <property type="entry name" value="Fumarylacetoacetase_C_sf"/>
</dbReference>